<evidence type="ECO:0008006" key="3">
    <source>
        <dbReference type="Google" id="ProtNLM"/>
    </source>
</evidence>
<dbReference type="KEGG" id="yrh:AABB31_10195"/>
<dbReference type="Proteomes" id="UP001470809">
    <property type="component" value="Chromosome"/>
</dbReference>
<keyword evidence="2" id="KW-1185">Reference proteome</keyword>
<name>A0AAN0NM70_9RHOB</name>
<evidence type="ECO:0000313" key="1">
    <source>
        <dbReference type="EMBL" id="WZU69179.1"/>
    </source>
</evidence>
<proteinExistence type="predicted"/>
<dbReference type="EMBL" id="CP151767">
    <property type="protein sequence ID" value="WZU69179.1"/>
    <property type="molecule type" value="Genomic_DNA"/>
</dbReference>
<protein>
    <recommendedName>
        <fullName evidence="3">CENP-V/GFA domain-containing protein</fullName>
    </recommendedName>
</protein>
<reference evidence="1" key="1">
    <citation type="submission" date="2024-08" db="EMBL/GenBank/DDBJ databases">
        <title>Phylogenomic analyses of a clade within the roseobacter group suggest taxonomic reassignments of species of the genera Aestuariivita, Citreicella, Loktanella, Nautella, Pelagibaca, Ruegeria, Thalassobius, Thiobacimonas and Tropicibacter, and the proposal o.</title>
        <authorList>
            <person name="Jeon C.O."/>
        </authorList>
    </citation>
    <scope>NUCLEOTIDE SEQUENCE</scope>
    <source>
        <strain evidence="1">SS1-5</strain>
    </source>
</reference>
<dbReference type="AlphaFoldDB" id="A0AAN0NM70"/>
<organism evidence="1 2">
    <name type="scientific">Yoonia rhodophyticola</name>
    <dbReference type="NCBI Taxonomy" id="3137370"/>
    <lineage>
        <taxon>Bacteria</taxon>
        <taxon>Pseudomonadati</taxon>
        <taxon>Pseudomonadota</taxon>
        <taxon>Alphaproteobacteria</taxon>
        <taxon>Rhodobacterales</taxon>
        <taxon>Paracoccaceae</taxon>
        <taxon>Yoonia</taxon>
    </lineage>
</organism>
<accession>A0AAN0NM70</accession>
<sequence length="98" mass="10937">MWIYARIPQVTITGPTDTYTHGDRELAFHSCKICGCITHWENLALEGPDARMAVNLRLADPDVMASVPVRYFDGADSWRFVDAPLAGHAQQQAYQADT</sequence>
<evidence type="ECO:0000313" key="2">
    <source>
        <dbReference type="Proteomes" id="UP001470809"/>
    </source>
</evidence>
<dbReference type="RefSeq" id="WP_342078472.1">
    <property type="nucleotide sequence ID" value="NZ_CP151767.2"/>
</dbReference>
<gene>
    <name evidence="1" type="ORF">AABB31_10195</name>
</gene>